<comment type="caution">
    <text evidence="2">The sequence shown here is derived from an EMBL/GenBank/DDBJ whole genome shotgun (WGS) entry which is preliminary data.</text>
</comment>
<protein>
    <submittedName>
        <fullName evidence="2">Uncharacterized protein</fullName>
    </submittedName>
</protein>
<evidence type="ECO:0000256" key="1">
    <source>
        <dbReference type="SAM" id="MobiDB-lite"/>
    </source>
</evidence>
<dbReference type="Proteomes" id="UP001054837">
    <property type="component" value="Unassembled WGS sequence"/>
</dbReference>
<name>A0AAV4T442_9ARAC</name>
<evidence type="ECO:0000313" key="2">
    <source>
        <dbReference type="EMBL" id="GIY40111.1"/>
    </source>
</evidence>
<dbReference type="AlphaFoldDB" id="A0AAV4T442"/>
<dbReference type="EMBL" id="BPLQ01008888">
    <property type="protein sequence ID" value="GIY40111.1"/>
    <property type="molecule type" value="Genomic_DNA"/>
</dbReference>
<proteinExistence type="predicted"/>
<feature type="region of interest" description="Disordered" evidence="1">
    <location>
        <begin position="40"/>
        <end position="60"/>
    </location>
</feature>
<accession>A0AAV4T442</accession>
<evidence type="ECO:0000313" key="3">
    <source>
        <dbReference type="Proteomes" id="UP001054837"/>
    </source>
</evidence>
<gene>
    <name evidence="2" type="ORF">CDAR_584981</name>
</gene>
<keyword evidence="3" id="KW-1185">Reference proteome</keyword>
<organism evidence="2 3">
    <name type="scientific">Caerostris darwini</name>
    <dbReference type="NCBI Taxonomy" id="1538125"/>
    <lineage>
        <taxon>Eukaryota</taxon>
        <taxon>Metazoa</taxon>
        <taxon>Ecdysozoa</taxon>
        <taxon>Arthropoda</taxon>
        <taxon>Chelicerata</taxon>
        <taxon>Arachnida</taxon>
        <taxon>Araneae</taxon>
        <taxon>Araneomorphae</taxon>
        <taxon>Entelegynae</taxon>
        <taxon>Araneoidea</taxon>
        <taxon>Araneidae</taxon>
        <taxon>Caerostris</taxon>
    </lineage>
</organism>
<sequence>MPRTGADAPICQSLLKKMEQKKQILSPPPHQNLYKRFLPGRSQRPLPVGMSEEKSVGPVPQPIVAREPLSAAITNSSAPGATGVPVTELLGGC</sequence>
<reference evidence="2 3" key="1">
    <citation type="submission" date="2021-06" db="EMBL/GenBank/DDBJ databases">
        <title>Caerostris darwini draft genome.</title>
        <authorList>
            <person name="Kono N."/>
            <person name="Arakawa K."/>
        </authorList>
    </citation>
    <scope>NUCLEOTIDE SEQUENCE [LARGE SCALE GENOMIC DNA]</scope>
</reference>